<sequence>MPTGALIPCRVGSKGIPNKNFKEFCGKPLWHWTLESALKSGIFDKIIVSSDGGLRKDNHPIHVHLIEDDERPPELSDDKATLDAVMLYYAEMYQDIELWCLLQPTSPLRTVKDIKAAHKMAVKEKYESVVSVWPEKGFYWIKDAVDFQGKKMPIATYNIDKRPNRQDRKDWYAENGAIYFTKTYALNATKCRCGGEVGLYVMPKERSLEIDDEFDWKLCEFIAGGV</sequence>
<reference evidence="1" key="1">
    <citation type="submission" date="2020-03" db="EMBL/GenBank/DDBJ databases">
        <title>The deep terrestrial virosphere.</title>
        <authorList>
            <person name="Holmfeldt K."/>
            <person name="Nilsson E."/>
            <person name="Simone D."/>
            <person name="Lopez-Fernandez M."/>
            <person name="Wu X."/>
            <person name="de Brujin I."/>
            <person name="Lundin D."/>
            <person name="Andersson A."/>
            <person name="Bertilsson S."/>
            <person name="Dopson M."/>
        </authorList>
    </citation>
    <scope>NUCLEOTIDE SEQUENCE</scope>
    <source>
        <strain evidence="1">TM448A02342</strain>
    </source>
</reference>
<dbReference type="EMBL" id="MT144295">
    <property type="protein sequence ID" value="QJA51879.1"/>
    <property type="molecule type" value="Genomic_DNA"/>
</dbReference>
<keyword evidence="1" id="KW-0808">Transferase</keyword>
<evidence type="ECO:0000313" key="1">
    <source>
        <dbReference type="EMBL" id="QJA51879.1"/>
    </source>
</evidence>
<keyword evidence="1" id="KW-0548">Nucleotidyltransferase</keyword>
<proteinExistence type="predicted"/>
<gene>
    <name evidence="1" type="ORF">TM448A02342_0007</name>
</gene>
<dbReference type="Gene3D" id="3.90.550.10">
    <property type="entry name" value="Spore Coat Polysaccharide Biosynthesis Protein SpsA, Chain A"/>
    <property type="match status" value="1"/>
</dbReference>
<name>A0A6H1ZWM3_9ZZZZ</name>
<dbReference type="AlphaFoldDB" id="A0A6H1ZWM3"/>
<dbReference type="CDD" id="cd02513">
    <property type="entry name" value="CMP-NeuAc_Synthase"/>
    <property type="match status" value="1"/>
</dbReference>
<protein>
    <submittedName>
        <fullName evidence="1">Putative cytidylyltransferase</fullName>
    </submittedName>
</protein>
<accession>A0A6H1ZWM3</accession>
<dbReference type="Pfam" id="PF02348">
    <property type="entry name" value="CTP_transf_3"/>
    <property type="match status" value="1"/>
</dbReference>
<organism evidence="1">
    <name type="scientific">viral metagenome</name>
    <dbReference type="NCBI Taxonomy" id="1070528"/>
    <lineage>
        <taxon>unclassified sequences</taxon>
        <taxon>metagenomes</taxon>
        <taxon>organismal metagenomes</taxon>
    </lineage>
</organism>
<dbReference type="InterPro" id="IPR050793">
    <property type="entry name" value="CMP-NeuNAc_synthase"/>
</dbReference>
<dbReference type="PANTHER" id="PTHR21485:SF3">
    <property type="entry name" value="N-ACYLNEURAMINATE CYTIDYLYLTRANSFERASE"/>
    <property type="match status" value="1"/>
</dbReference>
<dbReference type="GO" id="GO:0008781">
    <property type="term" value="F:N-acylneuraminate cytidylyltransferase activity"/>
    <property type="evidence" value="ECO:0007669"/>
    <property type="project" value="TreeGrafter"/>
</dbReference>
<dbReference type="InterPro" id="IPR003329">
    <property type="entry name" value="Cytidylyl_trans"/>
</dbReference>
<dbReference type="SUPFAM" id="SSF53448">
    <property type="entry name" value="Nucleotide-diphospho-sugar transferases"/>
    <property type="match status" value="1"/>
</dbReference>
<dbReference type="InterPro" id="IPR029044">
    <property type="entry name" value="Nucleotide-diphossugar_trans"/>
</dbReference>
<dbReference type="PANTHER" id="PTHR21485">
    <property type="entry name" value="HAD SUPERFAMILY MEMBERS CMAS AND KDSC"/>
    <property type="match status" value="1"/>
</dbReference>